<feature type="region of interest" description="Disordered" evidence="1">
    <location>
        <begin position="139"/>
        <end position="186"/>
    </location>
</feature>
<feature type="compositionally biased region" description="Acidic residues" evidence="1">
    <location>
        <begin position="560"/>
        <end position="586"/>
    </location>
</feature>
<evidence type="ECO:0000313" key="2">
    <source>
        <dbReference type="EMBL" id="KAA0152795.1"/>
    </source>
</evidence>
<feature type="compositionally biased region" description="Low complexity" evidence="1">
    <location>
        <begin position="156"/>
        <end position="177"/>
    </location>
</feature>
<feature type="region of interest" description="Disordered" evidence="1">
    <location>
        <begin position="431"/>
        <end position="455"/>
    </location>
</feature>
<feature type="region of interest" description="Disordered" evidence="1">
    <location>
        <begin position="80"/>
        <end position="107"/>
    </location>
</feature>
<feature type="compositionally biased region" description="Gly residues" evidence="1">
    <location>
        <begin position="96"/>
        <end position="106"/>
    </location>
</feature>
<dbReference type="AlphaFoldDB" id="A0A5A8CIB3"/>
<protein>
    <submittedName>
        <fullName evidence="2">Uncharacterized protein</fullName>
    </submittedName>
</protein>
<evidence type="ECO:0000256" key="1">
    <source>
        <dbReference type="SAM" id="MobiDB-lite"/>
    </source>
</evidence>
<name>A0A5A8CIB3_CAFRO</name>
<feature type="compositionally biased region" description="Low complexity" evidence="1">
    <location>
        <begin position="597"/>
        <end position="616"/>
    </location>
</feature>
<feature type="region of interest" description="Disordered" evidence="1">
    <location>
        <begin position="497"/>
        <end position="520"/>
    </location>
</feature>
<evidence type="ECO:0000313" key="3">
    <source>
        <dbReference type="Proteomes" id="UP000323011"/>
    </source>
</evidence>
<dbReference type="Proteomes" id="UP000323011">
    <property type="component" value="Unassembled WGS sequence"/>
</dbReference>
<sequence>MAAARDRELPSSYAALLSSALQPGDKTVLLADGRGPATTRRLLRSTTEGLLAAMDATEASERQQLAAEATFHASVDGLARESWAEGQTAADESAGAGAGEAPGGGAQVAPELVMDSAEFQRFLRETRVVGEEQRAADFLQSQEATTSEARQRRQRAAQMGARGYMGGRRASLPSDGSSSDEDGAAGGMILLRKGGQAQGRGLGAELRRFEPKERSKLTAQGALRIFALVNRPVLRQGVKAGALVATPSGPFTPLLKGSPFVPRTPGSALSRQLSTPGAGGPPATPIGDGDELDSGSDASSDGNGNDGGEALDGEEAGSGGQPVELNPAEAANPDDALNAREFVEALVRLAARRFSGKRSRQRSPSLAERLRRLIERHVLRGMHAADPVAFRRTLASRPVAAALASARLMLRRAFLGYCLIQHWADAAAAQRKRPGSRRALKDDIADPSRAQPGGAQGLQLRTWLRLMGDAGAAVAWSKQRMNTRDVLRWVVAQQGERKAGGPSAAVSKLPGGHKGSVAAASHGTSWVSVWRLGLERLSCATAKRLFRDAQATHAGRSGGDLDEDDEGVDAQEDDDDDVDLDDDDDADRGADGGSSPKSAGSRASLRSRSKSPPALRIQVDAEGSPAAQSTTAKTIDDDAVMIESEFAEAVCAAAVHAVPDPMLSSAMRATVFVRALASSPAMGLALDALAL</sequence>
<organism evidence="2 3">
    <name type="scientific">Cafeteria roenbergensis</name>
    <name type="common">Marine flagellate</name>
    <dbReference type="NCBI Taxonomy" id="33653"/>
    <lineage>
        <taxon>Eukaryota</taxon>
        <taxon>Sar</taxon>
        <taxon>Stramenopiles</taxon>
        <taxon>Bigyra</taxon>
        <taxon>Opalozoa</taxon>
        <taxon>Bicosoecida</taxon>
        <taxon>Cafeteriaceae</taxon>
        <taxon>Cafeteria</taxon>
    </lineage>
</organism>
<dbReference type="EMBL" id="VLTN01000019">
    <property type="protein sequence ID" value="KAA0152795.1"/>
    <property type="molecule type" value="Genomic_DNA"/>
</dbReference>
<feature type="region of interest" description="Disordered" evidence="1">
    <location>
        <begin position="551"/>
        <end position="630"/>
    </location>
</feature>
<feature type="region of interest" description="Disordered" evidence="1">
    <location>
        <begin position="244"/>
        <end position="333"/>
    </location>
</feature>
<gene>
    <name evidence="2" type="ORF">FNF29_03682</name>
</gene>
<comment type="caution">
    <text evidence="2">The sequence shown here is derived from an EMBL/GenBank/DDBJ whole genome shotgun (WGS) entry which is preliminary data.</text>
</comment>
<reference evidence="2 3" key="1">
    <citation type="submission" date="2019-07" db="EMBL/GenBank/DDBJ databases">
        <title>Genomes of Cafeteria roenbergensis.</title>
        <authorList>
            <person name="Fischer M.G."/>
            <person name="Hackl T."/>
            <person name="Roman M."/>
        </authorList>
    </citation>
    <scope>NUCLEOTIDE SEQUENCE [LARGE SCALE GENOMIC DNA]</scope>
    <source>
        <strain evidence="2 3">BVI</strain>
    </source>
</reference>
<feature type="compositionally biased region" description="Polar residues" evidence="1">
    <location>
        <begin position="139"/>
        <end position="148"/>
    </location>
</feature>
<accession>A0A5A8CIB3</accession>
<keyword evidence="3" id="KW-1185">Reference proteome</keyword>
<proteinExistence type="predicted"/>